<sequence length="192" mass="21723">MSNHEELMMQSLDAQRELFKQRRFLAMPLAGAVIWAIIGMVAMFASETVIIWSIWIGCGSIFYLGMVIAKLTGEDFFGKKAQKNAFDGLFMAGVVMSLLVFAIAMPVAAIDHKTIPLTVGILAGLMWMPLSWIIQHWVGYFHSIARTLGIVMLWLLVPEHIYTLIPLWIVLVYSICIIVMERRYKTLKATLD</sequence>
<name>A0A3N5Y5Z0_9ALTE</name>
<gene>
    <name evidence="2" type="ORF">DRW07_04470</name>
</gene>
<dbReference type="EMBL" id="RPOK01000001">
    <property type="protein sequence ID" value="RPJ68656.1"/>
    <property type="molecule type" value="Genomic_DNA"/>
</dbReference>
<dbReference type="InterPro" id="IPR053824">
    <property type="entry name" value="DUF7010"/>
</dbReference>
<feature type="transmembrane region" description="Helical" evidence="1">
    <location>
        <begin position="89"/>
        <end position="108"/>
    </location>
</feature>
<dbReference type="AlphaFoldDB" id="A0A3N5Y5Z0"/>
<protein>
    <recommendedName>
        <fullName evidence="4">DUF308 domain-containing protein</fullName>
    </recommendedName>
</protein>
<keyword evidence="1" id="KW-0472">Membrane</keyword>
<accession>A0A3N5Y5Z0</accession>
<evidence type="ECO:0008006" key="4">
    <source>
        <dbReference type="Google" id="ProtNLM"/>
    </source>
</evidence>
<feature type="transmembrane region" description="Helical" evidence="1">
    <location>
        <begin position="161"/>
        <end position="180"/>
    </location>
</feature>
<reference evidence="2 3" key="1">
    <citation type="submission" date="2018-11" db="EMBL/GenBank/DDBJ databases">
        <authorList>
            <person name="Ye M.-Q."/>
            <person name="Du Z.-J."/>
        </authorList>
    </citation>
    <scope>NUCLEOTIDE SEQUENCE [LARGE SCALE GENOMIC DNA]</scope>
    <source>
        <strain evidence="2 3">U0105</strain>
    </source>
</reference>
<keyword evidence="3" id="KW-1185">Reference proteome</keyword>
<proteinExistence type="predicted"/>
<comment type="caution">
    <text evidence="2">The sequence shown here is derived from an EMBL/GenBank/DDBJ whole genome shotgun (WGS) entry which is preliminary data.</text>
</comment>
<dbReference type="Pfam" id="PF22765">
    <property type="entry name" value="DUF7010"/>
    <property type="match status" value="1"/>
</dbReference>
<keyword evidence="1" id="KW-0812">Transmembrane</keyword>
<keyword evidence="1" id="KW-1133">Transmembrane helix</keyword>
<evidence type="ECO:0000313" key="2">
    <source>
        <dbReference type="EMBL" id="RPJ68656.1"/>
    </source>
</evidence>
<dbReference type="OrthoDB" id="7630092at2"/>
<feature type="transmembrane region" description="Helical" evidence="1">
    <location>
        <begin position="114"/>
        <end position="130"/>
    </location>
</feature>
<evidence type="ECO:0000313" key="3">
    <source>
        <dbReference type="Proteomes" id="UP000275281"/>
    </source>
</evidence>
<feature type="transmembrane region" description="Helical" evidence="1">
    <location>
        <begin position="137"/>
        <end position="155"/>
    </location>
</feature>
<organism evidence="2 3">
    <name type="scientific">Alteromonas sediminis</name>
    <dbReference type="NCBI Taxonomy" id="2259342"/>
    <lineage>
        <taxon>Bacteria</taxon>
        <taxon>Pseudomonadati</taxon>
        <taxon>Pseudomonadota</taxon>
        <taxon>Gammaproteobacteria</taxon>
        <taxon>Alteromonadales</taxon>
        <taxon>Alteromonadaceae</taxon>
        <taxon>Alteromonas/Salinimonas group</taxon>
        <taxon>Alteromonas</taxon>
    </lineage>
</organism>
<feature type="transmembrane region" description="Helical" evidence="1">
    <location>
        <begin position="50"/>
        <end position="69"/>
    </location>
</feature>
<evidence type="ECO:0000256" key="1">
    <source>
        <dbReference type="SAM" id="Phobius"/>
    </source>
</evidence>
<dbReference type="Proteomes" id="UP000275281">
    <property type="component" value="Unassembled WGS sequence"/>
</dbReference>
<feature type="transmembrane region" description="Helical" evidence="1">
    <location>
        <begin position="24"/>
        <end position="44"/>
    </location>
</feature>